<feature type="chain" id="PRO_5043552549" evidence="10">
    <location>
        <begin position="25"/>
        <end position="226"/>
    </location>
</feature>
<keyword evidence="8" id="KW-0539">Nucleus</keyword>
<gene>
    <name evidence="13" type="ORF">QJS04_geneDACA010434</name>
</gene>
<evidence type="ECO:0000256" key="4">
    <source>
        <dbReference type="ARBA" id="ARBA00022833"/>
    </source>
</evidence>
<sequence>MRPFFGRFFRAIFLFLCCRYPLETHLFVARISLGSLLPTPPNTHTNAEIEPRARAMKKKSRDSSKPGDLYAAQCEKCFKWRLIPSKEEYETVRQSLNEDPWYCDKKPGMSCDDPGDIDYDTSHVWVIDKPNIPKTPPDCERMVVMRKDFTKMDAFYIMPNGKRVRSRPEVEKFLEAYPKYKDEISVADFNFTVPRIPQEMVPKNLEESRSSSGGEKKMKVSKADED</sequence>
<dbReference type="EMBL" id="JAUJYN010000020">
    <property type="protein sequence ID" value="KAK1258310.1"/>
    <property type="molecule type" value="Genomic_DNA"/>
</dbReference>
<comment type="subcellular location">
    <subcellularLocation>
        <location evidence="1">Nucleus</location>
    </subcellularLocation>
</comment>
<dbReference type="PROSITE" id="PS51050">
    <property type="entry name" value="ZF_CW"/>
    <property type="match status" value="1"/>
</dbReference>
<dbReference type="Gene3D" id="3.30.890.10">
    <property type="entry name" value="Methyl-cpg-binding Protein 2, Chain A"/>
    <property type="match status" value="1"/>
</dbReference>
<evidence type="ECO:0000256" key="2">
    <source>
        <dbReference type="ARBA" id="ARBA00022723"/>
    </source>
</evidence>
<dbReference type="InterPro" id="IPR011124">
    <property type="entry name" value="Znf_CW"/>
</dbReference>
<keyword evidence="14" id="KW-1185">Reference proteome</keyword>
<protein>
    <submittedName>
        <fullName evidence="13">Methyl-CpG-binding domain-containing protein 4</fullName>
    </submittedName>
</protein>
<dbReference type="Pfam" id="PF01429">
    <property type="entry name" value="MBD"/>
    <property type="match status" value="1"/>
</dbReference>
<accession>A0AAV9A2D1</accession>
<keyword evidence="5" id="KW-0805">Transcription regulation</keyword>
<keyword evidence="10" id="KW-0732">Signal</keyword>
<dbReference type="PROSITE" id="PS50982">
    <property type="entry name" value="MBD"/>
    <property type="match status" value="1"/>
</dbReference>
<dbReference type="Pfam" id="PF07496">
    <property type="entry name" value="zf-CW"/>
    <property type="match status" value="1"/>
</dbReference>
<dbReference type="PANTHER" id="PTHR12396">
    <property type="entry name" value="METHYL-CPG BINDING PROTEIN, MBD"/>
    <property type="match status" value="1"/>
</dbReference>
<reference evidence="13" key="2">
    <citation type="submission" date="2023-06" db="EMBL/GenBank/DDBJ databases">
        <authorList>
            <person name="Ma L."/>
            <person name="Liu K.-W."/>
            <person name="Li Z."/>
            <person name="Hsiao Y.-Y."/>
            <person name="Qi Y."/>
            <person name="Fu T."/>
            <person name="Tang G."/>
            <person name="Zhang D."/>
            <person name="Sun W.-H."/>
            <person name="Liu D.-K."/>
            <person name="Li Y."/>
            <person name="Chen G.-Z."/>
            <person name="Liu X.-D."/>
            <person name="Liao X.-Y."/>
            <person name="Jiang Y.-T."/>
            <person name="Yu X."/>
            <person name="Hao Y."/>
            <person name="Huang J."/>
            <person name="Zhao X.-W."/>
            <person name="Ke S."/>
            <person name="Chen Y.-Y."/>
            <person name="Wu W.-L."/>
            <person name="Hsu J.-L."/>
            <person name="Lin Y.-F."/>
            <person name="Huang M.-D."/>
            <person name="Li C.-Y."/>
            <person name="Huang L."/>
            <person name="Wang Z.-W."/>
            <person name="Zhao X."/>
            <person name="Zhong W.-Y."/>
            <person name="Peng D.-H."/>
            <person name="Ahmad S."/>
            <person name="Lan S."/>
            <person name="Zhang J.-S."/>
            <person name="Tsai W.-C."/>
            <person name="Van De Peer Y."/>
            <person name="Liu Z.-J."/>
        </authorList>
    </citation>
    <scope>NUCLEOTIDE SEQUENCE</scope>
    <source>
        <strain evidence="13">SCP</strain>
        <tissue evidence="13">Leaves</tissue>
    </source>
</reference>
<dbReference type="Proteomes" id="UP001179952">
    <property type="component" value="Unassembled WGS sequence"/>
</dbReference>
<feature type="signal peptide" evidence="10">
    <location>
        <begin position="1"/>
        <end position="24"/>
    </location>
</feature>
<dbReference type="CDD" id="cd01396">
    <property type="entry name" value="MeCP2_MBD"/>
    <property type="match status" value="1"/>
</dbReference>
<keyword evidence="4" id="KW-0862">Zinc</keyword>
<keyword evidence="2" id="KW-0479">Metal-binding</keyword>
<reference evidence="13" key="1">
    <citation type="journal article" date="2023" name="Nat. Commun.">
        <title>Diploid and tetraploid genomes of Acorus and the evolution of monocots.</title>
        <authorList>
            <person name="Ma L."/>
            <person name="Liu K.W."/>
            <person name="Li Z."/>
            <person name="Hsiao Y.Y."/>
            <person name="Qi Y."/>
            <person name="Fu T."/>
            <person name="Tang G.D."/>
            <person name="Zhang D."/>
            <person name="Sun W.H."/>
            <person name="Liu D.K."/>
            <person name="Li Y."/>
            <person name="Chen G.Z."/>
            <person name="Liu X.D."/>
            <person name="Liao X.Y."/>
            <person name="Jiang Y.T."/>
            <person name="Yu X."/>
            <person name="Hao Y."/>
            <person name="Huang J."/>
            <person name="Zhao X.W."/>
            <person name="Ke S."/>
            <person name="Chen Y.Y."/>
            <person name="Wu W.L."/>
            <person name="Hsu J.L."/>
            <person name="Lin Y.F."/>
            <person name="Huang M.D."/>
            <person name="Li C.Y."/>
            <person name="Huang L."/>
            <person name="Wang Z.W."/>
            <person name="Zhao X."/>
            <person name="Zhong W.Y."/>
            <person name="Peng D.H."/>
            <person name="Ahmad S."/>
            <person name="Lan S."/>
            <person name="Zhang J.S."/>
            <person name="Tsai W.C."/>
            <person name="Van de Peer Y."/>
            <person name="Liu Z.J."/>
        </authorList>
    </citation>
    <scope>NUCLEOTIDE SEQUENCE</scope>
    <source>
        <strain evidence="13">SCP</strain>
    </source>
</reference>
<evidence type="ECO:0000256" key="1">
    <source>
        <dbReference type="ARBA" id="ARBA00004123"/>
    </source>
</evidence>
<dbReference type="InterPro" id="IPR016177">
    <property type="entry name" value="DNA-bd_dom_sf"/>
</dbReference>
<organism evidence="13 14">
    <name type="scientific">Acorus gramineus</name>
    <name type="common">Dwarf sweet flag</name>
    <dbReference type="NCBI Taxonomy" id="55184"/>
    <lineage>
        <taxon>Eukaryota</taxon>
        <taxon>Viridiplantae</taxon>
        <taxon>Streptophyta</taxon>
        <taxon>Embryophyta</taxon>
        <taxon>Tracheophyta</taxon>
        <taxon>Spermatophyta</taxon>
        <taxon>Magnoliopsida</taxon>
        <taxon>Liliopsida</taxon>
        <taxon>Acoraceae</taxon>
        <taxon>Acorus</taxon>
    </lineage>
</organism>
<feature type="region of interest" description="Disordered" evidence="9">
    <location>
        <begin position="42"/>
        <end position="67"/>
    </location>
</feature>
<feature type="domain" description="MBD" evidence="11">
    <location>
        <begin position="125"/>
        <end position="196"/>
    </location>
</feature>
<dbReference type="GO" id="GO:0005634">
    <property type="term" value="C:nucleus"/>
    <property type="evidence" value="ECO:0007669"/>
    <property type="project" value="UniProtKB-SubCell"/>
</dbReference>
<dbReference type="GO" id="GO:0008270">
    <property type="term" value="F:zinc ion binding"/>
    <property type="evidence" value="ECO:0007669"/>
    <property type="project" value="UniProtKB-KW"/>
</dbReference>
<dbReference type="SMART" id="SM00391">
    <property type="entry name" value="MBD"/>
    <property type="match status" value="1"/>
</dbReference>
<evidence type="ECO:0000313" key="14">
    <source>
        <dbReference type="Proteomes" id="UP001179952"/>
    </source>
</evidence>
<evidence type="ECO:0000256" key="10">
    <source>
        <dbReference type="SAM" id="SignalP"/>
    </source>
</evidence>
<name>A0AAV9A2D1_ACOGR</name>
<dbReference type="InterPro" id="IPR001739">
    <property type="entry name" value="Methyl_CpG_DNA-bd"/>
</dbReference>
<dbReference type="SUPFAM" id="SSF54171">
    <property type="entry name" value="DNA-binding domain"/>
    <property type="match status" value="1"/>
</dbReference>
<dbReference type="GO" id="GO:0003677">
    <property type="term" value="F:DNA binding"/>
    <property type="evidence" value="ECO:0007669"/>
    <property type="project" value="UniProtKB-KW"/>
</dbReference>
<feature type="region of interest" description="Disordered" evidence="9">
    <location>
        <begin position="197"/>
        <end position="226"/>
    </location>
</feature>
<keyword evidence="6" id="KW-0238">DNA-binding</keyword>
<keyword evidence="7" id="KW-0804">Transcription</keyword>
<feature type="compositionally biased region" description="Basic and acidic residues" evidence="9">
    <location>
        <begin position="204"/>
        <end position="226"/>
    </location>
</feature>
<evidence type="ECO:0000313" key="13">
    <source>
        <dbReference type="EMBL" id="KAK1258310.1"/>
    </source>
</evidence>
<evidence type="ECO:0000256" key="7">
    <source>
        <dbReference type="ARBA" id="ARBA00023163"/>
    </source>
</evidence>
<dbReference type="Gene3D" id="3.30.40.100">
    <property type="match status" value="1"/>
</dbReference>
<dbReference type="AlphaFoldDB" id="A0AAV9A2D1"/>
<comment type="caution">
    <text evidence="13">The sequence shown here is derived from an EMBL/GenBank/DDBJ whole genome shotgun (WGS) entry which is preliminary data.</text>
</comment>
<evidence type="ECO:0000256" key="6">
    <source>
        <dbReference type="ARBA" id="ARBA00023125"/>
    </source>
</evidence>
<feature type="domain" description="CW-type" evidence="12">
    <location>
        <begin position="64"/>
        <end position="119"/>
    </location>
</feature>
<evidence type="ECO:0000259" key="12">
    <source>
        <dbReference type="PROSITE" id="PS51050"/>
    </source>
</evidence>
<evidence type="ECO:0000256" key="3">
    <source>
        <dbReference type="ARBA" id="ARBA00022771"/>
    </source>
</evidence>
<evidence type="ECO:0000259" key="11">
    <source>
        <dbReference type="PROSITE" id="PS50982"/>
    </source>
</evidence>
<dbReference type="PANTHER" id="PTHR12396:SF10">
    <property type="entry name" value="METHYL-CPG-BINDING DOMAIN-CONTAINING PROTEIN 1-RELATED"/>
    <property type="match status" value="1"/>
</dbReference>
<evidence type="ECO:0000256" key="8">
    <source>
        <dbReference type="ARBA" id="ARBA00023242"/>
    </source>
</evidence>
<evidence type="ECO:0000256" key="9">
    <source>
        <dbReference type="SAM" id="MobiDB-lite"/>
    </source>
</evidence>
<proteinExistence type="predicted"/>
<evidence type="ECO:0000256" key="5">
    <source>
        <dbReference type="ARBA" id="ARBA00023015"/>
    </source>
</evidence>
<keyword evidence="3" id="KW-0863">Zinc-finger</keyword>